<dbReference type="AlphaFoldDB" id="A0A5J4VSI6"/>
<dbReference type="EMBL" id="SNRW01005386">
    <property type="protein sequence ID" value="KAA6385166.1"/>
    <property type="molecule type" value="Genomic_DNA"/>
</dbReference>
<comment type="caution">
    <text evidence="1">The sequence shown here is derived from an EMBL/GenBank/DDBJ whole genome shotgun (WGS) entry which is preliminary data.</text>
</comment>
<gene>
    <name evidence="1" type="ORF">EZS28_019306</name>
</gene>
<feature type="non-terminal residue" evidence="1">
    <location>
        <position position="1"/>
    </location>
</feature>
<name>A0A5J4VSI6_9EUKA</name>
<proteinExistence type="predicted"/>
<dbReference type="Proteomes" id="UP000324800">
    <property type="component" value="Unassembled WGS sequence"/>
</dbReference>
<sequence>KDKSGLIATLDHKSVQIRIVSYSAQIEKAS</sequence>
<accession>A0A5J4VSI6</accession>
<evidence type="ECO:0000313" key="1">
    <source>
        <dbReference type="EMBL" id="KAA6385166.1"/>
    </source>
</evidence>
<protein>
    <submittedName>
        <fullName evidence="1">Uncharacterized protein</fullName>
    </submittedName>
</protein>
<reference evidence="1 2" key="1">
    <citation type="submission" date="2019-03" db="EMBL/GenBank/DDBJ databases">
        <title>Single cell metagenomics reveals metabolic interactions within the superorganism composed of flagellate Streblomastix strix and complex community of Bacteroidetes bacteria on its surface.</title>
        <authorList>
            <person name="Treitli S.C."/>
            <person name="Kolisko M."/>
            <person name="Husnik F."/>
            <person name="Keeling P."/>
            <person name="Hampl V."/>
        </authorList>
    </citation>
    <scope>NUCLEOTIDE SEQUENCE [LARGE SCALE GENOMIC DNA]</scope>
    <source>
        <strain evidence="1">ST1C</strain>
    </source>
</reference>
<evidence type="ECO:0000313" key="2">
    <source>
        <dbReference type="Proteomes" id="UP000324800"/>
    </source>
</evidence>
<organism evidence="1 2">
    <name type="scientific">Streblomastix strix</name>
    <dbReference type="NCBI Taxonomy" id="222440"/>
    <lineage>
        <taxon>Eukaryota</taxon>
        <taxon>Metamonada</taxon>
        <taxon>Preaxostyla</taxon>
        <taxon>Oxymonadida</taxon>
        <taxon>Streblomastigidae</taxon>
        <taxon>Streblomastix</taxon>
    </lineage>
</organism>